<evidence type="ECO:0008006" key="3">
    <source>
        <dbReference type="Google" id="ProtNLM"/>
    </source>
</evidence>
<evidence type="ECO:0000313" key="2">
    <source>
        <dbReference type="Proteomes" id="UP000318693"/>
    </source>
</evidence>
<protein>
    <recommendedName>
        <fullName evidence="3">Alternate signal-mediated exported protein</fullName>
    </recommendedName>
</protein>
<dbReference type="EMBL" id="VJXR01000060">
    <property type="protein sequence ID" value="TRW43922.1"/>
    <property type="molecule type" value="Genomic_DNA"/>
</dbReference>
<gene>
    <name evidence="1" type="ORF">FJ693_15655</name>
</gene>
<sequence length="181" mass="19018">MSARALRGLVALATVVLLLSSGLGSTARWSAQALVPTAGATAGQLRLEQEPMTITLTREGSTADVTAGLADQALRPGDVLTYRFPVKPVLQGTGLEASLALDVSQLVVGPLRDVVRDPVVAVETEPQRLLPPTPGPWHLTPELHEKRVTGIVTVTIPTTVDPAIQGQALQAGNVRWTLTQA</sequence>
<keyword evidence="2" id="KW-1185">Reference proteome</keyword>
<dbReference type="Proteomes" id="UP000318693">
    <property type="component" value="Unassembled WGS sequence"/>
</dbReference>
<organism evidence="1 2">
    <name type="scientific">Georgenia yuyongxinii</name>
    <dbReference type="NCBI Taxonomy" id="2589797"/>
    <lineage>
        <taxon>Bacteria</taxon>
        <taxon>Bacillati</taxon>
        <taxon>Actinomycetota</taxon>
        <taxon>Actinomycetes</taxon>
        <taxon>Micrococcales</taxon>
        <taxon>Bogoriellaceae</taxon>
        <taxon>Georgenia</taxon>
    </lineage>
</organism>
<dbReference type="RefSeq" id="WP_143419404.1">
    <property type="nucleotide sequence ID" value="NZ_VJXR01000060.1"/>
</dbReference>
<accession>A0A552WME9</accession>
<proteinExistence type="predicted"/>
<comment type="caution">
    <text evidence="1">The sequence shown here is derived from an EMBL/GenBank/DDBJ whole genome shotgun (WGS) entry which is preliminary data.</text>
</comment>
<name>A0A552WME9_9MICO</name>
<dbReference type="AlphaFoldDB" id="A0A552WME9"/>
<evidence type="ECO:0000313" key="1">
    <source>
        <dbReference type="EMBL" id="TRW43922.1"/>
    </source>
</evidence>
<reference evidence="1 2" key="1">
    <citation type="submission" date="2019-07" db="EMBL/GenBank/DDBJ databases">
        <title>Georgenia wutianyii sp. nov. and Georgenia *** sp. nov. isolated from plateau pika (Ochotona curzoniae) in the Qinghai-Tibet plateau of China.</title>
        <authorList>
            <person name="Tian Z."/>
        </authorList>
    </citation>
    <scope>NUCLEOTIDE SEQUENCE [LARGE SCALE GENOMIC DNA]</scope>
    <source>
        <strain evidence="1 2">Z446</strain>
    </source>
</reference>